<feature type="compositionally biased region" description="Low complexity" evidence="1">
    <location>
        <begin position="41"/>
        <end position="52"/>
    </location>
</feature>
<dbReference type="Proteomes" id="UP001189429">
    <property type="component" value="Unassembled WGS sequence"/>
</dbReference>
<gene>
    <name evidence="2" type="ORF">PCOR1329_LOCUS80001</name>
</gene>
<feature type="compositionally biased region" description="Gly residues" evidence="1">
    <location>
        <begin position="53"/>
        <end position="63"/>
    </location>
</feature>
<evidence type="ECO:0000313" key="3">
    <source>
        <dbReference type="Proteomes" id="UP001189429"/>
    </source>
</evidence>
<proteinExistence type="predicted"/>
<protein>
    <submittedName>
        <fullName evidence="2">Uncharacterized protein</fullName>
    </submittedName>
</protein>
<evidence type="ECO:0000313" key="2">
    <source>
        <dbReference type="EMBL" id="CAK0903816.1"/>
    </source>
</evidence>
<feature type="compositionally biased region" description="Low complexity" evidence="1">
    <location>
        <begin position="127"/>
        <end position="141"/>
    </location>
</feature>
<reference evidence="2" key="1">
    <citation type="submission" date="2023-10" db="EMBL/GenBank/DDBJ databases">
        <authorList>
            <person name="Chen Y."/>
            <person name="Shah S."/>
            <person name="Dougan E. K."/>
            <person name="Thang M."/>
            <person name="Chan C."/>
        </authorList>
    </citation>
    <scope>NUCLEOTIDE SEQUENCE [LARGE SCALE GENOMIC DNA]</scope>
</reference>
<accession>A0ABN9XZJ5</accession>
<dbReference type="EMBL" id="CAUYUJ010021291">
    <property type="protein sequence ID" value="CAK0903816.1"/>
    <property type="molecule type" value="Genomic_DNA"/>
</dbReference>
<feature type="compositionally biased region" description="Low complexity" evidence="1">
    <location>
        <begin position="92"/>
        <end position="101"/>
    </location>
</feature>
<comment type="caution">
    <text evidence="2">The sequence shown here is derived from an EMBL/GenBank/DDBJ whole genome shotgun (WGS) entry which is preliminary data.</text>
</comment>
<evidence type="ECO:0000256" key="1">
    <source>
        <dbReference type="SAM" id="MobiDB-lite"/>
    </source>
</evidence>
<organism evidence="2 3">
    <name type="scientific">Prorocentrum cordatum</name>
    <dbReference type="NCBI Taxonomy" id="2364126"/>
    <lineage>
        <taxon>Eukaryota</taxon>
        <taxon>Sar</taxon>
        <taxon>Alveolata</taxon>
        <taxon>Dinophyceae</taxon>
        <taxon>Prorocentrales</taxon>
        <taxon>Prorocentraceae</taxon>
        <taxon>Prorocentrum</taxon>
    </lineage>
</organism>
<sequence>MTSGVWEGGSLQREPPSAGEPGPRAPLRPEACREPDRGRRAAQQALRRAPMGARGGAEPGPRGGLPSPWRRSRGVCGSEGAGGEEAPPGRPPQRAARPAWAGAVAGGSCAVKRARARGPPAPPPGSPSAALGAALLSRGWS</sequence>
<feature type="region of interest" description="Disordered" evidence="1">
    <location>
        <begin position="1"/>
        <end position="101"/>
    </location>
</feature>
<name>A0ABN9XZJ5_9DINO</name>
<keyword evidence="3" id="KW-1185">Reference proteome</keyword>
<feature type="region of interest" description="Disordered" evidence="1">
    <location>
        <begin position="113"/>
        <end position="141"/>
    </location>
</feature>
<feature type="compositionally biased region" description="Basic and acidic residues" evidence="1">
    <location>
        <begin position="30"/>
        <end position="39"/>
    </location>
</feature>